<evidence type="ECO:0000256" key="1">
    <source>
        <dbReference type="SAM" id="MobiDB-lite"/>
    </source>
</evidence>
<dbReference type="Proteomes" id="UP001193734">
    <property type="component" value="Unassembled WGS sequence"/>
</dbReference>
<keyword evidence="4" id="KW-1185">Reference proteome</keyword>
<dbReference type="GeneID" id="82156942"/>
<dbReference type="EMBL" id="JABKKE010000005">
    <property type="protein sequence ID" value="NPE13517.1"/>
    <property type="molecule type" value="Genomic_DNA"/>
</dbReference>
<evidence type="ECO:0000313" key="4">
    <source>
        <dbReference type="Proteomes" id="UP001193734"/>
    </source>
</evidence>
<protein>
    <submittedName>
        <fullName evidence="3">Isochorismate synthase</fullName>
    </submittedName>
</protein>
<comment type="caution">
    <text evidence="3">The sequence shown here is derived from an EMBL/GenBank/DDBJ whole genome shotgun (WGS) entry which is preliminary data.</text>
</comment>
<name>A0ABX2AVT9_9BACT</name>
<feature type="domain" description="Chorismate-utilising enzyme C-terminal" evidence="2">
    <location>
        <begin position="97"/>
        <end position="359"/>
    </location>
</feature>
<dbReference type="RefSeq" id="WP_172176046.1">
    <property type="nucleotide sequence ID" value="NZ_CASGIA010000004.1"/>
</dbReference>
<dbReference type="PANTHER" id="PTHR42839">
    <property type="entry name" value="ISOCHORISMATE SYNTHASE ENTC"/>
    <property type="match status" value="1"/>
</dbReference>
<proteinExistence type="predicted"/>
<evidence type="ECO:0000313" key="3">
    <source>
        <dbReference type="EMBL" id="NPE13517.1"/>
    </source>
</evidence>
<gene>
    <name evidence="3" type="ORF">HPS55_04100</name>
</gene>
<feature type="region of interest" description="Disordered" evidence="1">
    <location>
        <begin position="71"/>
        <end position="90"/>
    </location>
</feature>
<evidence type="ECO:0000259" key="2">
    <source>
        <dbReference type="Pfam" id="PF00425"/>
    </source>
</evidence>
<reference evidence="3 4" key="1">
    <citation type="submission" date="2020-05" db="EMBL/GenBank/DDBJ databases">
        <title>Distinct polysaccharide utilization as determinants for interspecies competition between intestinal Prevotella spp.</title>
        <authorList>
            <person name="Galvez E.J.C."/>
            <person name="Iljazovic A."/>
            <person name="Strowig T."/>
        </authorList>
    </citation>
    <scope>NUCLEOTIDE SEQUENCE [LARGE SCALE GENOMIC DNA]</scope>
    <source>
        <strain evidence="3 4">PROD</strain>
    </source>
</reference>
<accession>A0ABX2AVT9</accession>
<dbReference type="InterPro" id="IPR005801">
    <property type="entry name" value="ADC_synthase"/>
</dbReference>
<dbReference type="Pfam" id="PF00425">
    <property type="entry name" value="Chorismate_bind"/>
    <property type="match status" value="1"/>
</dbReference>
<dbReference type="PANTHER" id="PTHR42839:SF2">
    <property type="entry name" value="ISOCHORISMATE SYNTHASE ENTC"/>
    <property type="match status" value="1"/>
</dbReference>
<dbReference type="SUPFAM" id="SSF56322">
    <property type="entry name" value="ADC synthase"/>
    <property type="match status" value="1"/>
</dbReference>
<dbReference type="InterPro" id="IPR015890">
    <property type="entry name" value="Chorismate_C"/>
</dbReference>
<feature type="compositionally biased region" description="Polar residues" evidence="1">
    <location>
        <begin position="77"/>
        <end position="89"/>
    </location>
</feature>
<dbReference type="Gene3D" id="3.60.120.10">
    <property type="entry name" value="Anthranilate synthase"/>
    <property type="match status" value="1"/>
</dbReference>
<sequence length="372" mass="41007">MASFAYYRLPYADRYTVMVQTEGEPERLASCTGLNGRNGFVLAPFSVSSGCPVLLIHPDRVEERAVPEEEHIRTGHCTASRQAGGSASGVSGMDSDKAVYSKDFESCRSMLVSGEFSKIVLARSAGVETVDEMDAEGLFLRACRMYPRMFVVLVSTPQSGMWLAATPEILLESSCGTGRTVALAGTMKLDESQLGFDNPPSASVDDAASGIFWSTKNIKEQRYVATYISDVLKRFAGACREEGPRTVRAGNIVHLRSDFTFELADTSRIGSLLDILHPTPAVCGLPKTETYRHIVDHEHTDRRYYSGFMGPLCHDGATHLYVSLRCMQIVDGRHYRLYAGGGLLKDSVEEQEWCETEAKMETMLRLFDGSCL</sequence>
<organism evidence="3 4">
    <name type="scientific">Xylanibacter rodentium</name>
    <dbReference type="NCBI Taxonomy" id="2736289"/>
    <lineage>
        <taxon>Bacteria</taxon>
        <taxon>Pseudomonadati</taxon>
        <taxon>Bacteroidota</taxon>
        <taxon>Bacteroidia</taxon>
        <taxon>Bacteroidales</taxon>
        <taxon>Prevotellaceae</taxon>
        <taxon>Xylanibacter</taxon>
    </lineage>
</organism>